<accession>A0A395T3X4</accession>
<sequence length="117" mass="13360">MDEWPYLYLLSETSDTFKQSGVDRTSQRMRWLKDDYNTGARQWRGVCFGPTLDGMTIDDFYKLVKNGKEGPKAPCYEFDEPAFIGNKLRDAGLWDNGCGPKKATKADPGFVLLSYEK</sequence>
<evidence type="ECO:0000313" key="1">
    <source>
        <dbReference type="EMBL" id="RGP79361.1"/>
    </source>
</evidence>
<dbReference type="EMBL" id="PXOG01000049">
    <property type="protein sequence ID" value="RGP79361.1"/>
    <property type="molecule type" value="Genomic_DNA"/>
</dbReference>
<dbReference type="AlphaFoldDB" id="A0A395T3X4"/>
<organism evidence="1 2">
    <name type="scientific">Fusarium longipes</name>
    <dbReference type="NCBI Taxonomy" id="694270"/>
    <lineage>
        <taxon>Eukaryota</taxon>
        <taxon>Fungi</taxon>
        <taxon>Dikarya</taxon>
        <taxon>Ascomycota</taxon>
        <taxon>Pezizomycotina</taxon>
        <taxon>Sordariomycetes</taxon>
        <taxon>Hypocreomycetidae</taxon>
        <taxon>Hypocreales</taxon>
        <taxon>Nectriaceae</taxon>
        <taxon>Fusarium</taxon>
    </lineage>
</organism>
<keyword evidence="1" id="KW-0378">Hydrolase</keyword>
<dbReference type="GO" id="GO:0016787">
    <property type="term" value="F:hydrolase activity"/>
    <property type="evidence" value="ECO:0007669"/>
    <property type="project" value="UniProtKB-KW"/>
</dbReference>
<proteinExistence type="predicted"/>
<reference evidence="1 2" key="1">
    <citation type="journal article" date="2018" name="PLoS Pathog.">
        <title>Evolution of structural diversity of trichothecenes, a family of toxins produced by plant pathogenic and entomopathogenic fungi.</title>
        <authorList>
            <person name="Proctor R.H."/>
            <person name="McCormick S.P."/>
            <person name="Kim H.S."/>
            <person name="Cardoza R.E."/>
            <person name="Stanley A.M."/>
            <person name="Lindo L."/>
            <person name="Kelly A."/>
            <person name="Brown D.W."/>
            <person name="Lee T."/>
            <person name="Vaughan M.M."/>
            <person name="Alexander N.J."/>
            <person name="Busman M."/>
            <person name="Gutierrez S."/>
        </authorList>
    </citation>
    <scope>NUCLEOTIDE SEQUENCE [LARGE SCALE GENOMIC DNA]</scope>
    <source>
        <strain evidence="1 2">NRRL 20695</strain>
    </source>
</reference>
<dbReference type="STRING" id="694270.A0A395T3X4"/>
<evidence type="ECO:0000313" key="2">
    <source>
        <dbReference type="Proteomes" id="UP000266234"/>
    </source>
</evidence>
<dbReference type="Proteomes" id="UP000266234">
    <property type="component" value="Unassembled WGS sequence"/>
</dbReference>
<gene>
    <name evidence="1" type="ORF">FLONG3_2516</name>
</gene>
<keyword evidence="2" id="KW-1185">Reference proteome</keyword>
<comment type="caution">
    <text evidence="1">The sequence shown here is derived from an EMBL/GenBank/DDBJ whole genome shotgun (WGS) entry which is preliminary data.</text>
</comment>
<dbReference type="OrthoDB" id="10536606at2759"/>
<protein>
    <submittedName>
        <fullName evidence="1">Glycoside hydrolase family 18</fullName>
    </submittedName>
</protein>
<name>A0A395T3X4_9HYPO</name>